<proteinExistence type="predicted"/>
<dbReference type="AlphaFoldDB" id="A0A5B7G060"/>
<dbReference type="Proteomes" id="UP000324222">
    <property type="component" value="Unassembled WGS sequence"/>
</dbReference>
<keyword evidence="2" id="KW-1185">Reference proteome</keyword>
<organism evidence="1 2">
    <name type="scientific">Portunus trituberculatus</name>
    <name type="common">Swimming crab</name>
    <name type="synonym">Neptunus trituberculatus</name>
    <dbReference type="NCBI Taxonomy" id="210409"/>
    <lineage>
        <taxon>Eukaryota</taxon>
        <taxon>Metazoa</taxon>
        <taxon>Ecdysozoa</taxon>
        <taxon>Arthropoda</taxon>
        <taxon>Crustacea</taxon>
        <taxon>Multicrustacea</taxon>
        <taxon>Malacostraca</taxon>
        <taxon>Eumalacostraca</taxon>
        <taxon>Eucarida</taxon>
        <taxon>Decapoda</taxon>
        <taxon>Pleocyemata</taxon>
        <taxon>Brachyura</taxon>
        <taxon>Eubrachyura</taxon>
        <taxon>Portunoidea</taxon>
        <taxon>Portunidae</taxon>
        <taxon>Portuninae</taxon>
        <taxon>Portunus</taxon>
    </lineage>
</organism>
<sequence length="54" mass="6038">MSLSQHLSTLGQCGEVLGGWTHSCTPFPVHSSQFVMSLVALQGSKGRNYWWRDE</sequence>
<evidence type="ECO:0000313" key="1">
    <source>
        <dbReference type="EMBL" id="MPC49844.1"/>
    </source>
</evidence>
<protein>
    <submittedName>
        <fullName evidence="1">Uncharacterized protein</fullName>
    </submittedName>
</protein>
<accession>A0A5B7G060</accession>
<evidence type="ECO:0000313" key="2">
    <source>
        <dbReference type="Proteomes" id="UP000324222"/>
    </source>
</evidence>
<dbReference type="EMBL" id="VSRR010009127">
    <property type="protein sequence ID" value="MPC49844.1"/>
    <property type="molecule type" value="Genomic_DNA"/>
</dbReference>
<comment type="caution">
    <text evidence="1">The sequence shown here is derived from an EMBL/GenBank/DDBJ whole genome shotgun (WGS) entry which is preliminary data.</text>
</comment>
<reference evidence="1 2" key="1">
    <citation type="submission" date="2019-05" db="EMBL/GenBank/DDBJ databases">
        <title>Another draft genome of Portunus trituberculatus and its Hox gene families provides insights of decapod evolution.</title>
        <authorList>
            <person name="Jeong J.-H."/>
            <person name="Song I."/>
            <person name="Kim S."/>
            <person name="Choi T."/>
            <person name="Kim D."/>
            <person name="Ryu S."/>
            <person name="Kim W."/>
        </authorList>
    </citation>
    <scope>NUCLEOTIDE SEQUENCE [LARGE SCALE GENOMIC DNA]</scope>
    <source>
        <tissue evidence="1">Muscle</tissue>
    </source>
</reference>
<gene>
    <name evidence="1" type="ORF">E2C01_043659</name>
</gene>
<name>A0A5B7G060_PORTR</name>